<dbReference type="InterPro" id="IPR023214">
    <property type="entry name" value="HAD_sf"/>
</dbReference>
<organism evidence="6 7">
    <name type="scientific">Methylococcus capsulatus</name>
    <dbReference type="NCBI Taxonomy" id="414"/>
    <lineage>
        <taxon>Bacteria</taxon>
        <taxon>Pseudomonadati</taxon>
        <taxon>Pseudomonadota</taxon>
        <taxon>Gammaproteobacteria</taxon>
        <taxon>Methylococcales</taxon>
        <taxon>Methylococcaceae</taxon>
        <taxon>Methylococcus</taxon>
    </lineage>
</organism>
<dbReference type="Pfam" id="PF13242">
    <property type="entry name" value="Hydrolase_like"/>
    <property type="match status" value="1"/>
</dbReference>
<evidence type="ECO:0000256" key="1">
    <source>
        <dbReference type="ARBA" id="ARBA00001946"/>
    </source>
</evidence>
<proteinExistence type="inferred from homology"/>
<evidence type="ECO:0000256" key="2">
    <source>
        <dbReference type="ARBA" id="ARBA00007958"/>
    </source>
</evidence>
<reference evidence="6 7" key="1">
    <citation type="submission" date="2022-09" db="EMBL/GenBank/DDBJ databases">
        <authorList>
            <person name="Giprobiosintez L."/>
        </authorList>
    </citation>
    <scope>NUCLEOTIDE SEQUENCE [LARGE SCALE GENOMIC DNA]</scope>
    <source>
        <strain evidence="7">VKPM-B-12549 (GBS-15)</strain>
    </source>
</reference>
<evidence type="ECO:0000313" key="7">
    <source>
        <dbReference type="Proteomes" id="UP001359308"/>
    </source>
</evidence>
<keyword evidence="4" id="KW-0460">Magnesium</keyword>
<dbReference type="SUPFAM" id="SSF56784">
    <property type="entry name" value="HAD-like"/>
    <property type="match status" value="1"/>
</dbReference>
<dbReference type="Gene3D" id="3.40.50.1000">
    <property type="entry name" value="HAD superfamily/HAD-like"/>
    <property type="match status" value="2"/>
</dbReference>
<dbReference type="EMBL" id="CP104311">
    <property type="protein sequence ID" value="WWF01009.1"/>
    <property type="molecule type" value="Genomic_DNA"/>
</dbReference>
<dbReference type="InterPro" id="IPR006357">
    <property type="entry name" value="HAD-SF_hydro_IIA"/>
</dbReference>
<evidence type="ECO:0000256" key="5">
    <source>
        <dbReference type="ARBA" id="ARBA00039666"/>
    </source>
</evidence>
<evidence type="ECO:0000313" key="6">
    <source>
        <dbReference type="EMBL" id="WWF01009.1"/>
    </source>
</evidence>
<gene>
    <name evidence="6" type="ORF">N4J17_11055</name>
</gene>
<protein>
    <recommendedName>
        <fullName evidence="5">Haloacid dehalogenase-like hydrolase domain-containing protein 2</fullName>
    </recommendedName>
</protein>
<evidence type="ECO:0000256" key="3">
    <source>
        <dbReference type="ARBA" id="ARBA00022723"/>
    </source>
</evidence>
<accession>A0ABZ2F3L7</accession>
<comment type="similarity">
    <text evidence="2">Belongs to the HAD-like hydrolase superfamily.</text>
</comment>
<dbReference type="RefSeq" id="WP_198323569.1">
    <property type="nucleotide sequence ID" value="NZ_CP104311.1"/>
</dbReference>
<name>A0ABZ2F3L7_METCP</name>
<dbReference type="GO" id="GO:0016787">
    <property type="term" value="F:hydrolase activity"/>
    <property type="evidence" value="ECO:0007669"/>
    <property type="project" value="UniProtKB-KW"/>
</dbReference>
<dbReference type="PANTHER" id="PTHR19288">
    <property type="entry name" value="4-NITROPHENYLPHOSPHATASE-RELATED"/>
    <property type="match status" value="1"/>
</dbReference>
<keyword evidence="3" id="KW-0479">Metal-binding</keyword>
<dbReference type="Pfam" id="PF13344">
    <property type="entry name" value="Hydrolase_6"/>
    <property type="match status" value="1"/>
</dbReference>
<keyword evidence="7" id="KW-1185">Reference proteome</keyword>
<dbReference type="Proteomes" id="UP001359308">
    <property type="component" value="Chromosome"/>
</dbReference>
<keyword evidence="6" id="KW-0378">Hydrolase</keyword>
<sequence>MVENDRTIRGLLFDLDGVLYVDSQPIPGAVEAVAKIKAGGWICRFVTNTSTLSLATLERKIRALGFPVERSEIISAPQAVLRHLRATGLNAHLLLEDDVKADFAGIPQASMEDAEALVLGDTAAVWTHDCLDRMFNAIMRGAQLIAVHKNRFWQTGQGLRMDIGGLVAALEYCAGVRAWVMGKPSADFFAVALRDMGLPPEQAAIVGDDLEADIGGGQAAGLRGILVRTGKFRPSQLETGSVQPDRIIESIADLPGLLIDTPFP</sequence>
<dbReference type="NCBIfam" id="TIGR01460">
    <property type="entry name" value="HAD-SF-IIA"/>
    <property type="match status" value="1"/>
</dbReference>
<dbReference type="InterPro" id="IPR036412">
    <property type="entry name" value="HAD-like_sf"/>
</dbReference>
<dbReference type="NCBIfam" id="TIGR01458">
    <property type="entry name" value="HAD-SF-IIA-hyp3"/>
    <property type="match status" value="1"/>
</dbReference>
<dbReference type="PANTHER" id="PTHR19288:SF46">
    <property type="entry name" value="HALOACID DEHALOGENASE-LIKE HYDROLASE DOMAIN-CONTAINING PROTEIN 2"/>
    <property type="match status" value="1"/>
</dbReference>
<comment type="cofactor">
    <cofactor evidence="1">
        <name>Mg(2+)</name>
        <dbReference type="ChEBI" id="CHEBI:18420"/>
    </cofactor>
</comment>
<dbReference type="InterPro" id="IPR006355">
    <property type="entry name" value="LHPP/HDHD2"/>
</dbReference>
<evidence type="ECO:0000256" key="4">
    <source>
        <dbReference type="ARBA" id="ARBA00022842"/>
    </source>
</evidence>